<feature type="transmembrane region" description="Helical" evidence="1">
    <location>
        <begin position="21"/>
        <end position="39"/>
    </location>
</feature>
<reference evidence="3" key="1">
    <citation type="journal article" date="2014" name="Int. J. Syst. Evol. Microbiol.">
        <title>Complete genome sequence of Corynebacterium casei LMG S-19264T (=DSM 44701T), isolated from a smear-ripened cheese.</title>
        <authorList>
            <consortium name="US DOE Joint Genome Institute (JGI-PGF)"/>
            <person name="Walter F."/>
            <person name="Albersmeier A."/>
            <person name="Kalinowski J."/>
            <person name="Ruckert C."/>
        </authorList>
    </citation>
    <scope>NUCLEOTIDE SEQUENCE</scope>
    <source>
        <strain evidence="3">CGMCC 1.10998</strain>
    </source>
</reference>
<keyword evidence="4" id="KW-1185">Reference proteome</keyword>
<evidence type="ECO:0000256" key="1">
    <source>
        <dbReference type="SAM" id="Phobius"/>
    </source>
</evidence>
<dbReference type="InterPro" id="IPR006976">
    <property type="entry name" value="VanZ-like"/>
</dbReference>
<name>A0A916XG54_9BURK</name>
<evidence type="ECO:0000313" key="3">
    <source>
        <dbReference type="EMBL" id="GGC70879.1"/>
    </source>
</evidence>
<dbReference type="EMBL" id="BMED01000001">
    <property type="protein sequence ID" value="GGC70879.1"/>
    <property type="molecule type" value="Genomic_DNA"/>
</dbReference>
<dbReference type="NCBIfam" id="NF037970">
    <property type="entry name" value="vanZ_1"/>
    <property type="match status" value="1"/>
</dbReference>
<keyword evidence="1" id="KW-1133">Transmembrane helix</keyword>
<feature type="transmembrane region" description="Helical" evidence="1">
    <location>
        <begin position="76"/>
        <end position="94"/>
    </location>
</feature>
<feature type="transmembrane region" description="Helical" evidence="1">
    <location>
        <begin position="45"/>
        <end position="64"/>
    </location>
</feature>
<organism evidence="3 4">
    <name type="scientific">Undibacterium terreum</name>
    <dbReference type="NCBI Taxonomy" id="1224302"/>
    <lineage>
        <taxon>Bacteria</taxon>
        <taxon>Pseudomonadati</taxon>
        <taxon>Pseudomonadota</taxon>
        <taxon>Betaproteobacteria</taxon>
        <taxon>Burkholderiales</taxon>
        <taxon>Oxalobacteraceae</taxon>
        <taxon>Undibacterium</taxon>
    </lineage>
</organism>
<evidence type="ECO:0000259" key="2">
    <source>
        <dbReference type="Pfam" id="PF04892"/>
    </source>
</evidence>
<keyword evidence="1" id="KW-0472">Membrane</keyword>
<dbReference type="AlphaFoldDB" id="A0A916XG54"/>
<sequence>MPIFLTSLLLGSRYRPWRLRLAIILYLLVLILGSVPGARLKLGELASGGVLHSLTYGVITLLLFTGLKYARLRNAALAVLTVIFMGALDEYVQSFFPYRSATVHDWLVDIAAAAITAAALYKWWPQRTDA</sequence>
<protein>
    <recommendedName>
        <fullName evidence="2">VanZ-like domain-containing protein</fullName>
    </recommendedName>
</protein>
<dbReference type="Pfam" id="PF04892">
    <property type="entry name" value="VanZ"/>
    <property type="match status" value="1"/>
</dbReference>
<accession>A0A916XG54</accession>
<dbReference type="Proteomes" id="UP000637423">
    <property type="component" value="Unassembled WGS sequence"/>
</dbReference>
<gene>
    <name evidence="3" type="ORF">GCM10011396_17520</name>
</gene>
<proteinExistence type="predicted"/>
<comment type="caution">
    <text evidence="3">The sequence shown here is derived from an EMBL/GenBank/DDBJ whole genome shotgun (WGS) entry which is preliminary data.</text>
</comment>
<evidence type="ECO:0000313" key="4">
    <source>
        <dbReference type="Proteomes" id="UP000637423"/>
    </source>
</evidence>
<keyword evidence="1" id="KW-0812">Transmembrane</keyword>
<feature type="transmembrane region" description="Helical" evidence="1">
    <location>
        <begin position="106"/>
        <end position="124"/>
    </location>
</feature>
<reference evidence="3" key="2">
    <citation type="submission" date="2020-09" db="EMBL/GenBank/DDBJ databases">
        <authorList>
            <person name="Sun Q."/>
            <person name="Zhou Y."/>
        </authorList>
    </citation>
    <scope>NUCLEOTIDE SEQUENCE</scope>
    <source>
        <strain evidence="3">CGMCC 1.10998</strain>
    </source>
</reference>
<feature type="domain" description="VanZ-like" evidence="2">
    <location>
        <begin position="48"/>
        <end position="121"/>
    </location>
</feature>